<proteinExistence type="predicted"/>
<organism evidence="1 2">
    <name type="scientific">Undibacterium flavidum</name>
    <dbReference type="NCBI Taxonomy" id="2762297"/>
    <lineage>
        <taxon>Bacteria</taxon>
        <taxon>Pseudomonadati</taxon>
        <taxon>Pseudomonadota</taxon>
        <taxon>Betaproteobacteria</taxon>
        <taxon>Burkholderiales</taxon>
        <taxon>Oxalobacteraceae</taxon>
        <taxon>Undibacterium</taxon>
    </lineage>
</organism>
<evidence type="ECO:0000313" key="2">
    <source>
        <dbReference type="Proteomes" id="UP000624279"/>
    </source>
</evidence>
<name>A0ABR6YGJ0_9BURK</name>
<reference evidence="1 2" key="1">
    <citation type="submission" date="2020-08" db="EMBL/GenBank/DDBJ databases">
        <title>Novel species isolated from subtropical streams in China.</title>
        <authorList>
            <person name="Lu H."/>
        </authorList>
    </citation>
    <scope>NUCLEOTIDE SEQUENCE [LARGE SCALE GENOMIC DNA]</scope>
    <source>
        <strain evidence="1 2">LX15W</strain>
    </source>
</reference>
<accession>A0ABR6YGJ0</accession>
<dbReference type="Proteomes" id="UP000624279">
    <property type="component" value="Unassembled WGS sequence"/>
</dbReference>
<gene>
    <name evidence="1" type="ORF">H8K55_18835</name>
</gene>
<evidence type="ECO:0000313" key="1">
    <source>
        <dbReference type="EMBL" id="MBC3875653.1"/>
    </source>
</evidence>
<protein>
    <submittedName>
        <fullName evidence="1">Uncharacterized protein</fullName>
    </submittedName>
</protein>
<dbReference type="RefSeq" id="WP_186943615.1">
    <property type="nucleotide sequence ID" value="NZ_JACOGA010000021.1"/>
</dbReference>
<dbReference type="EMBL" id="JACOGA010000021">
    <property type="protein sequence ID" value="MBC3875653.1"/>
    <property type="molecule type" value="Genomic_DNA"/>
</dbReference>
<keyword evidence="2" id="KW-1185">Reference proteome</keyword>
<comment type="caution">
    <text evidence="1">The sequence shown here is derived from an EMBL/GenBank/DDBJ whole genome shotgun (WGS) entry which is preliminary data.</text>
</comment>
<sequence length="51" mass="5938">MAITPLGSQWRWPIHILVWATTPASPVTTKERPPFMAVDQAWFDRLFVRKS</sequence>